<dbReference type="PROSITE" id="PS00411">
    <property type="entry name" value="KINESIN_MOTOR_1"/>
    <property type="match status" value="1"/>
</dbReference>
<feature type="compositionally biased region" description="Acidic residues" evidence="7">
    <location>
        <begin position="880"/>
        <end position="892"/>
    </location>
</feature>
<dbReference type="OrthoDB" id="123929at2759"/>
<feature type="domain" description="Kinesin motor" evidence="8">
    <location>
        <begin position="79"/>
        <end position="546"/>
    </location>
</feature>
<keyword evidence="2 5" id="KW-0547">Nucleotide-binding</keyword>
<keyword evidence="1 6" id="KW-0493">Microtubule</keyword>
<dbReference type="PROSITE" id="PS50067">
    <property type="entry name" value="KINESIN_MOTOR_2"/>
    <property type="match status" value="1"/>
</dbReference>
<evidence type="ECO:0000259" key="8">
    <source>
        <dbReference type="PROSITE" id="PS50067"/>
    </source>
</evidence>
<dbReference type="SMART" id="SM00129">
    <property type="entry name" value="KISc"/>
    <property type="match status" value="1"/>
</dbReference>
<accession>A0A9Q5I3S1</accession>
<evidence type="ECO:0000256" key="2">
    <source>
        <dbReference type="ARBA" id="ARBA00022741"/>
    </source>
</evidence>
<gene>
    <name evidence="9" type="ORF">A7U60_g1573</name>
</gene>
<feature type="region of interest" description="Disordered" evidence="7">
    <location>
        <begin position="292"/>
        <end position="315"/>
    </location>
</feature>
<feature type="compositionally biased region" description="Acidic residues" evidence="7">
    <location>
        <begin position="730"/>
        <end position="741"/>
    </location>
</feature>
<dbReference type="PANTHER" id="PTHR24115">
    <property type="entry name" value="KINESIN-RELATED"/>
    <property type="match status" value="1"/>
</dbReference>
<dbReference type="GO" id="GO:0016887">
    <property type="term" value="F:ATP hydrolysis activity"/>
    <property type="evidence" value="ECO:0007669"/>
    <property type="project" value="TreeGrafter"/>
</dbReference>
<dbReference type="InterPro" id="IPR036961">
    <property type="entry name" value="Kinesin_motor_dom_sf"/>
</dbReference>
<keyword evidence="3 5" id="KW-0067">ATP-binding</keyword>
<evidence type="ECO:0000256" key="4">
    <source>
        <dbReference type="ARBA" id="ARBA00023175"/>
    </source>
</evidence>
<evidence type="ECO:0000256" key="3">
    <source>
        <dbReference type="ARBA" id="ARBA00022840"/>
    </source>
</evidence>
<dbReference type="PANTHER" id="PTHR24115:SF1008">
    <property type="entry name" value="KINESIN-LIKE PROTEIN SUBITO"/>
    <property type="match status" value="1"/>
</dbReference>
<feature type="compositionally biased region" description="Basic and acidic residues" evidence="7">
    <location>
        <begin position="836"/>
        <end position="852"/>
    </location>
</feature>
<dbReference type="InterPro" id="IPR001752">
    <property type="entry name" value="Kinesin_motor_dom"/>
</dbReference>
<dbReference type="SUPFAM" id="SSF52540">
    <property type="entry name" value="P-loop containing nucleoside triphosphate hydrolases"/>
    <property type="match status" value="1"/>
</dbReference>
<dbReference type="GO" id="GO:0005634">
    <property type="term" value="C:nucleus"/>
    <property type="evidence" value="ECO:0007669"/>
    <property type="project" value="TreeGrafter"/>
</dbReference>
<evidence type="ECO:0000256" key="6">
    <source>
        <dbReference type="RuleBase" id="RU000394"/>
    </source>
</evidence>
<evidence type="ECO:0000313" key="10">
    <source>
        <dbReference type="Proteomes" id="UP000757232"/>
    </source>
</evidence>
<feature type="compositionally biased region" description="Basic residues" evidence="7">
    <location>
        <begin position="910"/>
        <end position="920"/>
    </location>
</feature>
<evidence type="ECO:0000256" key="5">
    <source>
        <dbReference type="PROSITE-ProRule" id="PRU00283"/>
    </source>
</evidence>
<feature type="compositionally biased region" description="Acidic residues" evidence="7">
    <location>
        <begin position="748"/>
        <end position="757"/>
    </location>
</feature>
<comment type="caution">
    <text evidence="9">The sequence shown here is derived from an EMBL/GenBank/DDBJ whole genome shotgun (WGS) entry which is preliminary data.</text>
</comment>
<dbReference type="PRINTS" id="PR00380">
    <property type="entry name" value="KINESINHEAVY"/>
</dbReference>
<dbReference type="AlphaFoldDB" id="A0A9Q5I3S1"/>
<dbReference type="InterPro" id="IPR019821">
    <property type="entry name" value="Kinesin_motor_CS"/>
</dbReference>
<dbReference type="Gene3D" id="3.40.850.10">
    <property type="entry name" value="Kinesin motor domain"/>
    <property type="match status" value="1"/>
</dbReference>
<keyword evidence="10" id="KW-1185">Reference proteome</keyword>
<evidence type="ECO:0000256" key="1">
    <source>
        <dbReference type="ARBA" id="ARBA00022701"/>
    </source>
</evidence>
<evidence type="ECO:0000256" key="7">
    <source>
        <dbReference type="SAM" id="MobiDB-lite"/>
    </source>
</evidence>
<feature type="compositionally biased region" description="Polar residues" evidence="7">
    <location>
        <begin position="710"/>
        <end position="726"/>
    </location>
</feature>
<evidence type="ECO:0000313" key="9">
    <source>
        <dbReference type="EMBL" id="OCB91165.1"/>
    </source>
</evidence>
<feature type="binding site" evidence="5">
    <location>
        <begin position="170"/>
        <end position="177"/>
    </location>
    <ligand>
        <name>ATP</name>
        <dbReference type="ChEBI" id="CHEBI:30616"/>
    </ligand>
</feature>
<dbReference type="Proteomes" id="UP000757232">
    <property type="component" value="Unassembled WGS sequence"/>
</dbReference>
<sequence length="920" mass="101173">MATRKTAASRKVAAPARVTRAAAARCPAIVEASAQKAATEKTKPRKPLVNRNAAHPQNQKTGKAKAPAQLNTDDADREPIKAFLRIRPNGDTNDDDQTATPYLKKLSDSAVQMTDLSGSNRIRLHPQAQVYTFNHVFTPETRQSGFFTKTTLPLVQDLLQGQNGLIFTYGVTNSGKTYTIQGGTEKDTAGLLPRTLDVVFNSLEGLHSNAPYRPVRISGVERTMDDDITCALPELSEEKAIAAVLGEINSQDVDSTAVPVDKNYEYSIWISYAEVYNEKIFDLLSNDPANGDRDSTCATPQGTTNGIPRSKRIPGSSSSTWSNLASLASLHSPPDVLFVKRKALSLKKDPEGGGKYVAGLKCVRVRSAEEAKHVFRTGNINRRVFGTLTNAVSSRSHGIFTLRAVRIHRGDPSDVSVSRLSIVDLAGSERTKNTHNTGDRLKEAGNINKSLMVLGQCMEAMRSNQRRVAAMLAAPGRGEIDIANPGRGVKLAIIPFRHSKLTELFQDFFTGEQGGHAAMIVNVNPYDTGFDENSHVMRFAALAREVTTAPPTVPKANIRQTPTPTERVFKAHKTPAPNRRNVTITTGGTGTRKRSEARVEIIEEDEESDGDGEPVDVLVDALFEELEDLRIKLYESEMRCAIIEAETREEVMQEMEERMINMQRVFAERLKKAVKQSEAKTDAKIDMLHQFGAFTANSRRKTRSKPAETSIESTEAGSEIISNVTRNTEDSDEDEEDDSLEDSLAGFSEDEDAETTYDDSSTQSPLARKSHSEAKKGSSTIGLLDQDMGIDEMDADETMTAGAGTDFDEDEEDEEAEGSSAVTEEEEDEDEWLPDSEPKSTPKAKQDGKVAKDANQSPNPRSASGVMKLQKKLHELSLYADDDNDKEEDEVVSDIKEKSQLPQKKEPSKTARRSTRQKKY</sequence>
<feature type="compositionally biased region" description="Basic and acidic residues" evidence="7">
    <location>
        <begin position="893"/>
        <end position="909"/>
    </location>
</feature>
<keyword evidence="4 5" id="KW-0505">Motor protein</keyword>
<dbReference type="EMBL" id="LNZH02000102">
    <property type="protein sequence ID" value="OCB91165.1"/>
    <property type="molecule type" value="Genomic_DNA"/>
</dbReference>
<dbReference type="GO" id="GO:0003777">
    <property type="term" value="F:microtubule motor activity"/>
    <property type="evidence" value="ECO:0007669"/>
    <property type="project" value="InterPro"/>
</dbReference>
<dbReference type="Pfam" id="PF00225">
    <property type="entry name" value="Kinesin"/>
    <property type="match status" value="1"/>
</dbReference>
<dbReference type="GO" id="GO:0007018">
    <property type="term" value="P:microtubule-based movement"/>
    <property type="evidence" value="ECO:0007669"/>
    <property type="project" value="InterPro"/>
</dbReference>
<protein>
    <recommendedName>
        <fullName evidence="6">Kinesin-like protein</fullName>
    </recommendedName>
</protein>
<feature type="region of interest" description="Disordered" evidence="7">
    <location>
        <begin position="1"/>
        <end position="73"/>
    </location>
</feature>
<organism evidence="9 10">
    <name type="scientific">Sanghuangporus baumii</name>
    <name type="common">Phellinus baumii</name>
    <dbReference type="NCBI Taxonomy" id="108892"/>
    <lineage>
        <taxon>Eukaryota</taxon>
        <taxon>Fungi</taxon>
        <taxon>Dikarya</taxon>
        <taxon>Basidiomycota</taxon>
        <taxon>Agaricomycotina</taxon>
        <taxon>Agaricomycetes</taxon>
        <taxon>Hymenochaetales</taxon>
        <taxon>Hymenochaetaceae</taxon>
        <taxon>Sanghuangporus</taxon>
    </lineage>
</organism>
<dbReference type="InterPro" id="IPR027417">
    <property type="entry name" value="P-loop_NTPase"/>
</dbReference>
<feature type="compositionally biased region" description="Polar residues" evidence="7">
    <location>
        <begin position="296"/>
        <end position="307"/>
    </location>
</feature>
<dbReference type="GO" id="GO:0005871">
    <property type="term" value="C:kinesin complex"/>
    <property type="evidence" value="ECO:0007669"/>
    <property type="project" value="TreeGrafter"/>
</dbReference>
<reference evidence="9" key="1">
    <citation type="submission" date="2016-06" db="EMBL/GenBank/DDBJ databases">
        <title>Draft Genome sequence of the fungus Inonotus baumii.</title>
        <authorList>
            <person name="Zhu H."/>
            <person name="Lin W."/>
        </authorList>
    </citation>
    <scope>NUCLEOTIDE SEQUENCE</scope>
    <source>
        <strain evidence="9">821</strain>
    </source>
</reference>
<dbReference type="GO" id="GO:0005874">
    <property type="term" value="C:microtubule"/>
    <property type="evidence" value="ECO:0007669"/>
    <property type="project" value="UniProtKB-KW"/>
</dbReference>
<feature type="compositionally biased region" description="Acidic residues" evidence="7">
    <location>
        <begin position="788"/>
        <end position="797"/>
    </location>
</feature>
<proteinExistence type="inferred from homology"/>
<dbReference type="GO" id="GO:0008017">
    <property type="term" value="F:microtubule binding"/>
    <property type="evidence" value="ECO:0007669"/>
    <property type="project" value="InterPro"/>
</dbReference>
<name>A0A9Q5I3S1_SANBA</name>
<dbReference type="GO" id="GO:0005524">
    <property type="term" value="F:ATP binding"/>
    <property type="evidence" value="ECO:0007669"/>
    <property type="project" value="UniProtKB-UniRule"/>
</dbReference>
<comment type="similarity">
    <text evidence="5 6">Belongs to the TRAFAC class myosin-kinesin ATPase superfamily. Kinesin family.</text>
</comment>
<dbReference type="InterPro" id="IPR027640">
    <property type="entry name" value="Kinesin-like_fam"/>
</dbReference>
<feature type="compositionally biased region" description="Acidic residues" evidence="7">
    <location>
        <begin position="806"/>
        <end position="834"/>
    </location>
</feature>
<feature type="region of interest" description="Disordered" evidence="7">
    <location>
        <begin position="697"/>
        <end position="920"/>
    </location>
</feature>
<feature type="compositionally biased region" description="Low complexity" evidence="7">
    <location>
        <begin position="12"/>
        <end position="32"/>
    </location>
</feature>